<dbReference type="Gene3D" id="4.10.240.10">
    <property type="entry name" value="Zn(2)-C6 fungal-type DNA-binding domain"/>
    <property type="match status" value="1"/>
</dbReference>
<dbReference type="AlphaFoldDB" id="A0A9P6VHM4"/>
<dbReference type="InterPro" id="IPR036864">
    <property type="entry name" value="Zn2-C6_fun-type_DNA-bd_sf"/>
</dbReference>
<evidence type="ECO:0000313" key="9">
    <source>
        <dbReference type="Proteomes" id="UP000785200"/>
    </source>
</evidence>
<organism evidence="8 9">
    <name type="scientific">Hyphodiscus hymeniophilus</name>
    <dbReference type="NCBI Taxonomy" id="353542"/>
    <lineage>
        <taxon>Eukaryota</taxon>
        <taxon>Fungi</taxon>
        <taxon>Dikarya</taxon>
        <taxon>Ascomycota</taxon>
        <taxon>Pezizomycotina</taxon>
        <taxon>Leotiomycetes</taxon>
        <taxon>Helotiales</taxon>
        <taxon>Hyphodiscaceae</taxon>
        <taxon>Hyphodiscus</taxon>
    </lineage>
</organism>
<dbReference type="Proteomes" id="UP000785200">
    <property type="component" value="Unassembled WGS sequence"/>
</dbReference>
<dbReference type="InterPro" id="IPR052360">
    <property type="entry name" value="Transcr_Regulatory_Proteins"/>
</dbReference>
<keyword evidence="1" id="KW-0479">Metal-binding</keyword>
<evidence type="ECO:0000256" key="1">
    <source>
        <dbReference type="ARBA" id="ARBA00022723"/>
    </source>
</evidence>
<evidence type="ECO:0000256" key="2">
    <source>
        <dbReference type="ARBA" id="ARBA00022833"/>
    </source>
</evidence>
<dbReference type="CDD" id="cd00067">
    <property type="entry name" value="GAL4"/>
    <property type="match status" value="1"/>
</dbReference>
<dbReference type="PANTHER" id="PTHR36206:SF4">
    <property type="entry name" value="HYPOTHETICAL CONSERVED PROTEIN (EUROFUNG)-RELATED"/>
    <property type="match status" value="1"/>
</dbReference>
<evidence type="ECO:0000259" key="7">
    <source>
        <dbReference type="SMART" id="SM00066"/>
    </source>
</evidence>
<dbReference type="GO" id="GO:0008270">
    <property type="term" value="F:zinc ion binding"/>
    <property type="evidence" value="ECO:0007669"/>
    <property type="project" value="InterPro"/>
</dbReference>
<dbReference type="Pfam" id="PF00172">
    <property type="entry name" value="Zn_clus"/>
    <property type="match status" value="1"/>
</dbReference>
<sequence>MIVAELSGKRPYVTRKRHLKVKSGCLTCKWVISHSAEPTNPFNPSLRSRRVKCDETRPSCLRCIKFGTNCGGYTSPIRFTPQQSKAILLRKPLTQTLPEVPSSSRFDNDEQFKYFEIFSKSTAYELFPNVEMGTLRLMFLQTCEFKDSIRLAVIALGALEMTSQAPRSTASHHYQYAIKQYARAIKSAQMDVELDIRTACITSLVILSFEGWVGNHEAAVKQIRIGTRLLKEWKERYRERTMSGVPTSEPSDEENVLSHVFTRLSIQMRSPPREHPPHSLASLPPLQIDVPESFGRMPKSFCTLAEAGKFYNAIVRFAVTFVSQALPRIARASSLTGTYSVGKAEKVIPPEIAKAQAALTEGLRRWMSAFSPLKTSHNFKSLAEKKASLTLELHMKATYMGTVKSLAQDELVFDDYYDMYKDIVNLSEDLLLSSKSSEVPKFRFDSGVIIPLWFTGHKCRDPILRRRVISLLIKYPRREGVWDSVFAGLIIDCLRGFEEEYMENGKVPGWARIRTTSFDVDLKTRIVDFRCQQRVSATSEEVVMRQKTFDYYIHTGIALEHVGALFARS</sequence>
<evidence type="ECO:0000256" key="3">
    <source>
        <dbReference type="ARBA" id="ARBA00023015"/>
    </source>
</evidence>
<evidence type="ECO:0000313" key="8">
    <source>
        <dbReference type="EMBL" id="KAG0647875.1"/>
    </source>
</evidence>
<keyword evidence="6" id="KW-0539">Nucleus</keyword>
<dbReference type="OrthoDB" id="2593732at2759"/>
<dbReference type="SMART" id="SM00066">
    <property type="entry name" value="GAL4"/>
    <property type="match status" value="1"/>
</dbReference>
<keyword evidence="5" id="KW-0804">Transcription</keyword>
<dbReference type="SUPFAM" id="SSF57701">
    <property type="entry name" value="Zn2/Cys6 DNA-binding domain"/>
    <property type="match status" value="1"/>
</dbReference>
<keyword evidence="2" id="KW-0862">Zinc</keyword>
<dbReference type="InterPro" id="IPR001138">
    <property type="entry name" value="Zn2Cys6_DnaBD"/>
</dbReference>
<gene>
    <name evidence="8" type="ORF">D0Z07_5918</name>
</gene>
<evidence type="ECO:0000256" key="6">
    <source>
        <dbReference type="ARBA" id="ARBA00023242"/>
    </source>
</evidence>
<name>A0A9P6VHM4_9HELO</name>
<protein>
    <submittedName>
        <fullName evidence="8">Aspercryptin biosynthesis cluster-specific transcription regulator atnN</fullName>
    </submittedName>
</protein>
<dbReference type="GO" id="GO:0000981">
    <property type="term" value="F:DNA-binding transcription factor activity, RNA polymerase II-specific"/>
    <property type="evidence" value="ECO:0007669"/>
    <property type="project" value="InterPro"/>
</dbReference>
<dbReference type="GO" id="GO:0003677">
    <property type="term" value="F:DNA binding"/>
    <property type="evidence" value="ECO:0007669"/>
    <property type="project" value="UniProtKB-KW"/>
</dbReference>
<proteinExistence type="predicted"/>
<keyword evidence="3" id="KW-0805">Transcription regulation</keyword>
<comment type="caution">
    <text evidence="8">The sequence shown here is derived from an EMBL/GenBank/DDBJ whole genome shotgun (WGS) entry which is preliminary data.</text>
</comment>
<feature type="domain" description="Zn(2)-C6 fungal-type" evidence="7">
    <location>
        <begin position="19"/>
        <end position="81"/>
    </location>
</feature>
<evidence type="ECO:0000256" key="4">
    <source>
        <dbReference type="ARBA" id="ARBA00023125"/>
    </source>
</evidence>
<dbReference type="EMBL" id="VNKQ01000011">
    <property type="protein sequence ID" value="KAG0647875.1"/>
    <property type="molecule type" value="Genomic_DNA"/>
</dbReference>
<keyword evidence="4" id="KW-0238">DNA-binding</keyword>
<dbReference type="PANTHER" id="PTHR36206">
    <property type="entry name" value="ASPERCRYPTIN BIOSYNTHESIS CLUSTER-SPECIFIC TRANSCRIPTION REGULATOR ATNN-RELATED"/>
    <property type="match status" value="1"/>
</dbReference>
<reference evidence="8" key="1">
    <citation type="submission" date="2019-07" db="EMBL/GenBank/DDBJ databases">
        <title>Hyphodiscus hymeniophilus genome sequencing and assembly.</title>
        <authorList>
            <person name="Kramer G."/>
            <person name="Nodwell J."/>
        </authorList>
    </citation>
    <scope>NUCLEOTIDE SEQUENCE</scope>
    <source>
        <strain evidence="8">ATCC 34498</strain>
    </source>
</reference>
<keyword evidence="9" id="KW-1185">Reference proteome</keyword>
<accession>A0A9P6VHM4</accession>
<evidence type="ECO:0000256" key="5">
    <source>
        <dbReference type="ARBA" id="ARBA00023163"/>
    </source>
</evidence>